<sequence length="123" mass="13188">MNAFNRLPGFVQTPAGRERDVLRLLPSVLVFGTLVLALPSLAARVFLGDGDLVEASTRLQMIDIVAFSIVVLHWTAVFTVGLAAFIVMVMKGPAYVADAYPLEDSETPDTPDCRQPSSTPIAG</sequence>
<evidence type="ECO:0000256" key="2">
    <source>
        <dbReference type="SAM" id="Phobius"/>
    </source>
</evidence>
<organism evidence="3 4">
    <name type="scientific">Candidatus Accumulibacter meliphilus</name>
    <dbReference type="NCBI Taxonomy" id="2211374"/>
    <lineage>
        <taxon>Bacteria</taxon>
        <taxon>Pseudomonadati</taxon>
        <taxon>Pseudomonadota</taxon>
        <taxon>Betaproteobacteria</taxon>
        <taxon>Candidatus Accumulibacter</taxon>
    </lineage>
</organism>
<gene>
    <name evidence="3" type="ORF">DVS81_14865</name>
</gene>
<dbReference type="Proteomes" id="UP000253831">
    <property type="component" value="Unassembled WGS sequence"/>
</dbReference>
<feature type="region of interest" description="Disordered" evidence="1">
    <location>
        <begin position="103"/>
        <end position="123"/>
    </location>
</feature>
<keyword evidence="2" id="KW-0812">Transmembrane</keyword>
<feature type="transmembrane region" description="Helical" evidence="2">
    <location>
        <begin position="62"/>
        <end position="87"/>
    </location>
</feature>
<evidence type="ECO:0000313" key="4">
    <source>
        <dbReference type="Proteomes" id="UP000253831"/>
    </source>
</evidence>
<name>A0A369XHZ4_9PROT</name>
<keyword evidence="2" id="KW-1133">Transmembrane helix</keyword>
<feature type="transmembrane region" description="Helical" evidence="2">
    <location>
        <begin position="21"/>
        <end position="42"/>
    </location>
</feature>
<reference evidence="3 4" key="1">
    <citation type="submission" date="2018-05" db="EMBL/GenBank/DDBJ databases">
        <title>Integrated omic analyses show evidence that a Ca. Accumulibacter phosphatis strain performs denitrification under micro-aerobic conditions.</title>
        <authorList>
            <person name="Camejo P.Y."/>
            <person name="Katherine M.D."/>
            <person name="Daniel N.R."/>
        </authorList>
    </citation>
    <scope>NUCLEOTIDE SEQUENCE [LARGE SCALE GENOMIC DNA]</scope>
    <source>
        <strain evidence="3">UW-LDO-IC</strain>
    </source>
</reference>
<evidence type="ECO:0000313" key="3">
    <source>
        <dbReference type="EMBL" id="RDE49743.1"/>
    </source>
</evidence>
<evidence type="ECO:0000256" key="1">
    <source>
        <dbReference type="SAM" id="MobiDB-lite"/>
    </source>
</evidence>
<dbReference type="AlphaFoldDB" id="A0A369XHZ4"/>
<comment type="caution">
    <text evidence="3">The sequence shown here is derived from an EMBL/GenBank/DDBJ whole genome shotgun (WGS) entry which is preliminary data.</text>
</comment>
<keyword evidence="2" id="KW-0472">Membrane</keyword>
<protein>
    <submittedName>
        <fullName evidence="3">Uncharacterized protein</fullName>
    </submittedName>
</protein>
<proteinExistence type="predicted"/>
<accession>A0A369XHZ4</accession>
<dbReference type="EMBL" id="QPGA01000033">
    <property type="protein sequence ID" value="RDE49743.1"/>
    <property type="molecule type" value="Genomic_DNA"/>
</dbReference>